<name>A0ACD4D910_9HYPH</name>
<gene>
    <name evidence="1" type="ORF">N8E88_20005</name>
</gene>
<evidence type="ECO:0000313" key="2">
    <source>
        <dbReference type="Proteomes" id="UP001061991"/>
    </source>
</evidence>
<proteinExistence type="predicted"/>
<dbReference type="Proteomes" id="UP001061991">
    <property type="component" value="Chromosome"/>
</dbReference>
<sequence>MASQSISDQGVLLHDVIRRKSDEHASSIADAAPSEMNIGARLHQIRKDRNLTLQSVSKATGVSASAFSKIERNELSPTIGTLQRIAVGLGIDLMELLNAQNTSPSGYGRRSVTRAGNGKAHDTNTCANNFLCSDLRNKKMTPIMTTVSARSPDDYKIWAKSGAEIFLTVLEGTLVVHSKLYEPLVLNEGDSIYYDANAEHVWTSAGERDAKVLWVLAVS</sequence>
<organism evidence="1 2">
    <name type="scientific">Phyllobacterium zundukense</name>
    <dbReference type="NCBI Taxonomy" id="1867719"/>
    <lineage>
        <taxon>Bacteria</taxon>
        <taxon>Pseudomonadati</taxon>
        <taxon>Pseudomonadota</taxon>
        <taxon>Alphaproteobacteria</taxon>
        <taxon>Hyphomicrobiales</taxon>
        <taxon>Phyllobacteriaceae</taxon>
        <taxon>Phyllobacterium</taxon>
    </lineage>
</organism>
<dbReference type="EMBL" id="CP104973">
    <property type="protein sequence ID" value="UXN62281.1"/>
    <property type="molecule type" value="Genomic_DNA"/>
</dbReference>
<evidence type="ECO:0000313" key="1">
    <source>
        <dbReference type="EMBL" id="UXN62281.1"/>
    </source>
</evidence>
<keyword evidence="2" id="KW-1185">Reference proteome</keyword>
<protein>
    <submittedName>
        <fullName evidence="1">XRE family transcriptional regulator</fullName>
    </submittedName>
</protein>
<accession>A0ACD4D910</accession>
<reference evidence="1" key="1">
    <citation type="submission" date="2022-09" db="EMBL/GenBank/DDBJ databases">
        <title>Interaction between co-microsymbionts with complementary sets of symbiotic genes in legume-rhizobium systems.</title>
        <authorList>
            <person name="Safronova V."/>
            <person name="Sazanova A."/>
            <person name="Afonin A."/>
            <person name="Chirak E."/>
        </authorList>
    </citation>
    <scope>NUCLEOTIDE SEQUENCE</scope>
    <source>
        <strain evidence="1">A18/3m</strain>
    </source>
</reference>